<dbReference type="InterPro" id="IPR011330">
    <property type="entry name" value="Glyco_hydro/deAcase_b/a-brl"/>
</dbReference>
<dbReference type="AlphaFoldDB" id="A0A5R8K7L7"/>
<name>A0A5R8K7L7_9BACT</name>
<dbReference type="RefSeq" id="WP_138088742.1">
    <property type="nucleotide sequence ID" value="NZ_VAUV01000027.1"/>
</dbReference>
<dbReference type="OrthoDB" id="9812065at2"/>
<dbReference type="CDD" id="cd10917">
    <property type="entry name" value="CE4_NodB_like_6s_7s"/>
    <property type="match status" value="1"/>
</dbReference>
<feature type="domain" description="NodB homology" evidence="1">
    <location>
        <begin position="57"/>
        <end position="243"/>
    </location>
</feature>
<dbReference type="PANTHER" id="PTHR10587">
    <property type="entry name" value="GLYCOSYL TRANSFERASE-RELATED"/>
    <property type="match status" value="1"/>
</dbReference>
<dbReference type="GO" id="GO:0016810">
    <property type="term" value="F:hydrolase activity, acting on carbon-nitrogen (but not peptide) bonds"/>
    <property type="evidence" value="ECO:0007669"/>
    <property type="project" value="InterPro"/>
</dbReference>
<organism evidence="2 3">
    <name type="scientific">Phragmitibacter flavus</name>
    <dbReference type="NCBI Taxonomy" id="2576071"/>
    <lineage>
        <taxon>Bacteria</taxon>
        <taxon>Pseudomonadati</taxon>
        <taxon>Verrucomicrobiota</taxon>
        <taxon>Verrucomicrobiia</taxon>
        <taxon>Verrucomicrobiales</taxon>
        <taxon>Verrucomicrobiaceae</taxon>
        <taxon>Phragmitibacter</taxon>
    </lineage>
</organism>
<sequence length="247" mass="27640">MNAIAPLAALCLILTGHPWLALATLVTAHSLFLIPTLIPQNAWCGPVLTQLPASTSGFVWITIDDGPDPIDTPILLDLLDTHHAKATFFFIGAKARQYPHLVEEVIRRGHTLGNHTMTHPQYWFWCYPPHLLRREIIDCQKTLTALAPDHPPSFFRAPAGFKNPFIHAILKQQNLTLACWNARGLDGTERDPDKILTRLKSQIRPSSIILLHESRLDLDGNRLAPNVLAQLLKHLKDQKLLSQLPAS</sequence>
<keyword evidence="3" id="KW-1185">Reference proteome</keyword>
<evidence type="ECO:0000259" key="1">
    <source>
        <dbReference type="PROSITE" id="PS51677"/>
    </source>
</evidence>
<proteinExistence type="predicted"/>
<dbReference type="SUPFAM" id="SSF88713">
    <property type="entry name" value="Glycoside hydrolase/deacetylase"/>
    <property type="match status" value="1"/>
</dbReference>
<comment type="caution">
    <text evidence="2">The sequence shown here is derived from an EMBL/GenBank/DDBJ whole genome shotgun (WGS) entry which is preliminary data.</text>
</comment>
<evidence type="ECO:0000313" key="3">
    <source>
        <dbReference type="Proteomes" id="UP000306196"/>
    </source>
</evidence>
<dbReference type="Gene3D" id="3.20.20.370">
    <property type="entry name" value="Glycoside hydrolase/deacetylase"/>
    <property type="match status" value="1"/>
</dbReference>
<accession>A0A5R8K7L7</accession>
<dbReference type="InterPro" id="IPR002509">
    <property type="entry name" value="NODB_dom"/>
</dbReference>
<protein>
    <submittedName>
        <fullName evidence="2">Polysaccharide deacetylase family protein</fullName>
    </submittedName>
</protein>
<gene>
    <name evidence="2" type="ORF">FEM03_23375</name>
</gene>
<dbReference type="GO" id="GO:0005975">
    <property type="term" value="P:carbohydrate metabolic process"/>
    <property type="evidence" value="ECO:0007669"/>
    <property type="project" value="InterPro"/>
</dbReference>
<reference evidence="2 3" key="1">
    <citation type="submission" date="2019-05" db="EMBL/GenBank/DDBJ databases">
        <title>Verrucobacter flavum gen. nov., sp. nov. a new member of the family Verrucomicrobiaceae.</title>
        <authorList>
            <person name="Szuroczki S."/>
            <person name="Abbaszade G."/>
            <person name="Szabo A."/>
            <person name="Felfoldi T."/>
            <person name="Schumann P."/>
            <person name="Boka K."/>
            <person name="Keki Z."/>
            <person name="Toumi M."/>
            <person name="Toth E."/>
        </authorList>
    </citation>
    <scope>NUCLEOTIDE SEQUENCE [LARGE SCALE GENOMIC DNA]</scope>
    <source>
        <strain evidence="2 3">MG-N-17</strain>
    </source>
</reference>
<dbReference type="Proteomes" id="UP000306196">
    <property type="component" value="Unassembled WGS sequence"/>
</dbReference>
<dbReference type="PANTHER" id="PTHR10587:SF137">
    <property type="entry name" value="4-DEOXY-4-FORMAMIDO-L-ARABINOSE-PHOSPHOUNDECAPRENOL DEFORMYLASE ARND-RELATED"/>
    <property type="match status" value="1"/>
</dbReference>
<evidence type="ECO:0000313" key="2">
    <source>
        <dbReference type="EMBL" id="TLD68344.1"/>
    </source>
</evidence>
<dbReference type="EMBL" id="VAUV01000027">
    <property type="protein sequence ID" value="TLD68344.1"/>
    <property type="molecule type" value="Genomic_DNA"/>
</dbReference>
<dbReference type="Pfam" id="PF01522">
    <property type="entry name" value="Polysacc_deac_1"/>
    <property type="match status" value="1"/>
</dbReference>
<dbReference type="PROSITE" id="PS51677">
    <property type="entry name" value="NODB"/>
    <property type="match status" value="1"/>
</dbReference>
<dbReference type="InterPro" id="IPR050248">
    <property type="entry name" value="Polysacc_deacetylase_ArnD"/>
</dbReference>